<dbReference type="PANTHER" id="PTHR46796:SF13">
    <property type="entry name" value="HTH-TYPE TRANSCRIPTIONAL ACTIVATOR RHAS"/>
    <property type="match status" value="1"/>
</dbReference>
<protein>
    <submittedName>
        <fullName evidence="5">AraC-like DNA-binding protein</fullName>
    </submittedName>
</protein>
<keyword evidence="1" id="KW-0805">Transcription regulation</keyword>
<accession>A0A4R1QA75</accession>
<evidence type="ECO:0000256" key="2">
    <source>
        <dbReference type="ARBA" id="ARBA00023125"/>
    </source>
</evidence>
<evidence type="ECO:0000313" key="6">
    <source>
        <dbReference type="Proteomes" id="UP000295063"/>
    </source>
</evidence>
<evidence type="ECO:0000259" key="4">
    <source>
        <dbReference type="PROSITE" id="PS01124"/>
    </source>
</evidence>
<dbReference type="PANTHER" id="PTHR46796">
    <property type="entry name" value="HTH-TYPE TRANSCRIPTIONAL ACTIVATOR RHAS-RELATED"/>
    <property type="match status" value="1"/>
</dbReference>
<dbReference type="AlphaFoldDB" id="A0A4R1QA75"/>
<dbReference type="PROSITE" id="PS01124">
    <property type="entry name" value="HTH_ARAC_FAMILY_2"/>
    <property type="match status" value="1"/>
</dbReference>
<keyword evidence="2 5" id="KW-0238">DNA-binding</keyword>
<feature type="domain" description="HTH araC/xylS-type" evidence="4">
    <location>
        <begin position="181"/>
        <end position="260"/>
    </location>
</feature>
<gene>
    <name evidence="5" type="ORF">EV210_10120</name>
</gene>
<dbReference type="InterPro" id="IPR009057">
    <property type="entry name" value="Homeodomain-like_sf"/>
</dbReference>
<dbReference type="Gene3D" id="1.10.10.60">
    <property type="entry name" value="Homeodomain-like"/>
    <property type="match status" value="1"/>
</dbReference>
<dbReference type="EMBL" id="SLUI01000001">
    <property type="protein sequence ID" value="TCL39825.1"/>
    <property type="molecule type" value="Genomic_DNA"/>
</dbReference>
<proteinExistence type="predicted"/>
<comment type="caution">
    <text evidence="5">The sequence shown here is derived from an EMBL/GenBank/DDBJ whole genome shotgun (WGS) entry which is preliminary data.</text>
</comment>
<evidence type="ECO:0000256" key="3">
    <source>
        <dbReference type="ARBA" id="ARBA00023163"/>
    </source>
</evidence>
<evidence type="ECO:0000256" key="1">
    <source>
        <dbReference type="ARBA" id="ARBA00023015"/>
    </source>
</evidence>
<dbReference type="SUPFAM" id="SSF46689">
    <property type="entry name" value="Homeodomain-like"/>
    <property type="match status" value="1"/>
</dbReference>
<keyword evidence="6" id="KW-1185">Reference proteome</keyword>
<evidence type="ECO:0000313" key="5">
    <source>
        <dbReference type="EMBL" id="TCL39825.1"/>
    </source>
</evidence>
<dbReference type="Pfam" id="PF12833">
    <property type="entry name" value="HTH_18"/>
    <property type="match status" value="1"/>
</dbReference>
<name>A0A4R1QA75_9FIRM</name>
<reference evidence="5 6" key="1">
    <citation type="submission" date="2019-03" db="EMBL/GenBank/DDBJ databases">
        <title>Genomic Encyclopedia of Type Strains, Phase IV (KMG-IV): sequencing the most valuable type-strain genomes for metagenomic binning, comparative biology and taxonomic classification.</title>
        <authorList>
            <person name="Goeker M."/>
        </authorList>
    </citation>
    <scope>NUCLEOTIDE SEQUENCE [LARGE SCALE GENOMIC DNA]</scope>
    <source>
        <strain evidence="5 6">DSM 15969</strain>
    </source>
</reference>
<dbReference type="GO" id="GO:0043565">
    <property type="term" value="F:sequence-specific DNA binding"/>
    <property type="evidence" value="ECO:0007669"/>
    <property type="project" value="InterPro"/>
</dbReference>
<dbReference type="OrthoDB" id="323290at2"/>
<keyword evidence="3" id="KW-0804">Transcription</keyword>
<dbReference type="GO" id="GO:0003700">
    <property type="term" value="F:DNA-binding transcription factor activity"/>
    <property type="evidence" value="ECO:0007669"/>
    <property type="project" value="InterPro"/>
</dbReference>
<sequence>MVQNLLECYQNREEGFWKAESEFKPLGLFRYVYWEFANGSTTTPADPHVHVIYVVKGSCQYEGFSIKPGDAFVSGLNKVPLTSSLKNFALFTIDMDFNFYYRMTGMVPSMFSEVAVRLDSFNPFYQLGRQLFELPMNRWIHTAESFMQQMIRCQAVRYSSQFQRIAEATGLLAQTWHQGTEVLQRDFAVSYRQLQRDFVSVMGVTPKEYVGILRFNQVFKLLNEYNLTEAALNAGYWDQAHMIRDFKKMSGFTPAQIKKLDFFYMTNELRRDLHI</sequence>
<dbReference type="InterPro" id="IPR050204">
    <property type="entry name" value="AraC_XylS_family_regulators"/>
</dbReference>
<dbReference type="Proteomes" id="UP000295063">
    <property type="component" value="Unassembled WGS sequence"/>
</dbReference>
<organism evidence="5 6">
    <name type="scientific">Anaerospora hongkongensis</name>
    <dbReference type="NCBI Taxonomy" id="244830"/>
    <lineage>
        <taxon>Bacteria</taxon>
        <taxon>Bacillati</taxon>
        <taxon>Bacillota</taxon>
        <taxon>Negativicutes</taxon>
        <taxon>Selenomonadales</taxon>
        <taxon>Sporomusaceae</taxon>
        <taxon>Anaerospora</taxon>
    </lineage>
</organism>
<dbReference type="RefSeq" id="WP_132073770.1">
    <property type="nucleotide sequence ID" value="NZ_SLUI01000001.1"/>
</dbReference>
<dbReference type="SMART" id="SM00342">
    <property type="entry name" value="HTH_ARAC"/>
    <property type="match status" value="1"/>
</dbReference>
<dbReference type="InterPro" id="IPR018060">
    <property type="entry name" value="HTH_AraC"/>
</dbReference>